<dbReference type="Proteomes" id="UP000005447">
    <property type="component" value="Unassembled WGS sequence"/>
</dbReference>
<dbReference type="PANTHER" id="PTHR31102:SF5">
    <property type="entry name" value="SLC9B1-LIKE PROTEIN SLC9B1P1-RELATED"/>
    <property type="match status" value="1"/>
</dbReference>
<keyword evidence="2" id="KW-0050">Antiport</keyword>
<reference evidence="11" key="3">
    <citation type="submission" date="2025-09" db="UniProtKB">
        <authorList>
            <consortium name="Ensembl"/>
        </authorList>
    </citation>
    <scope>IDENTIFICATION</scope>
    <source>
        <strain evidence="11">2N</strain>
    </source>
</reference>
<keyword evidence="2" id="KW-0813">Transport</keyword>
<evidence type="ECO:0000313" key="11">
    <source>
        <dbReference type="Ensembl" id="ENSCPOP00000014114.3"/>
    </source>
</evidence>
<evidence type="ECO:0000256" key="3">
    <source>
        <dbReference type="ARBA" id="ARBA00022475"/>
    </source>
</evidence>
<dbReference type="eggNOG" id="KOG3826">
    <property type="taxonomic scope" value="Eukaryota"/>
</dbReference>
<dbReference type="GO" id="GO:1902600">
    <property type="term" value="P:proton transmembrane transport"/>
    <property type="evidence" value="ECO:0007669"/>
    <property type="project" value="InterPro"/>
</dbReference>
<evidence type="ECO:0000313" key="12">
    <source>
        <dbReference type="Proteomes" id="UP000005447"/>
    </source>
</evidence>
<dbReference type="AlphaFoldDB" id="H0VTV1"/>
<dbReference type="InterPro" id="IPR006153">
    <property type="entry name" value="Cation/H_exchanger_TM"/>
</dbReference>
<reference evidence="11" key="2">
    <citation type="submission" date="2025-08" db="UniProtKB">
        <authorList>
            <consortium name="Ensembl"/>
        </authorList>
    </citation>
    <scope>IDENTIFICATION</scope>
    <source>
        <strain evidence="11">2N</strain>
    </source>
</reference>
<keyword evidence="4 9" id="KW-0812">Transmembrane</keyword>
<proteinExistence type="inferred from homology"/>
<comment type="subcellular location">
    <subcellularLocation>
        <location evidence="8">Cell projection</location>
        <location evidence="8">Cilium</location>
        <location evidence="8">Flagellum membrane</location>
        <topology evidence="8">Multi-pass membrane protein</topology>
    </subcellularLocation>
</comment>
<feature type="transmembrane region" description="Helical" evidence="9">
    <location>
        <begin position="419"/>
        <end position="441"/>
    </location>
</feature>
<evidence type="ECO:0000256" key="4">
    <source>
        <dbReference type="ARBA" id="ARBA00022692"/>
    </source>
</evidence>
<feature type="transmembrane region" description="Helical" evidence="9">
    <location>
        <begin position="453"/>
        <end position="474"/>
    </location>
</feature>
<dbReference type="Pfam" id="PF00999">
    <property type="entry name" value="Na_H_Exchanger"/>
    <property type="match status" value="1"/>
</dbReference>
<name>H0VTV1_CAVPO</name>
<dbReference type="GO" id="GO:0097228">
    <property type="term" value="C:sperm principal piece"/>
    <property type="evidence" value="ECO:0007669"/>
    <property type="project" value="UniProtKB-ARBA"/>
</dbReference>
<dbReference type="GO" id="GO:0016020">
    <property type="term" value="C:membrane"/>
    <property type="evidence" value="ECO:0007669"/>
    <property type="project" value="InterPro"/>
</dbReference>
<evidence type="ECO:0000256" key="8">
    <source>
        <dbReference type="ARBA" id="ARBA00060429"/>
    </source>
</evidence>
<keyword evidence="3" id="KW-1003">Cell membrane</keyword>
<feature type="transmembrane region" description="Helical" evidence="9">
    <location>
        <begin position="235"/>
        <end position="256"/>
    </location>
</feature>
<evidence type="ECO:0000256" key="2">
    <source>
        <dbReference type="ARBA" id="ARBA00022449"/>
    </source>
</evidence>
<dbReference type="GeneTree" id="ENSGT00390000013285"/>
<protein>
    <submittedName>
        <fullName evidence="11">Solute carrier family 9 member B1</fullName>
    </submittedName>
</protein>
<feature type="transmembrane region" description="Helical" evidence="9">
    <location>
        <begin position="115"/>
        <end position="136"/>
    </location>
</feature>
<gene>
    <name evidence="11" type="primary">SLC9B1</name>
</gene>
<feature type="transmembrane region" description="Helical" evidence="9">
    <location>
        <begin position="494"/>
        <end position="518"/>
    </location>
</feature>
<dbReference type="FunFam" id="1.20.1530.20:FF:000012">
    <property type="entry name" value="sodium/hydrogen exchanger 9B2 isoform X1"/>
    <property type="match status" value="1"/>
</dbReference>
<organism evidence="11 12">
    <name type="scientific">Cavia porcellus</name>
    <name type="common">Guinea pig</name>
    <dbReference type="NCBI Taxonomy" id="10141"/>
    <lineage>
        <taxon>Eukaryota</taxon>
        <taxon>Metazoa</taxon>
        <taxon>Chordata</taxon>
        <taxon>Craniata</taxon>
        <taxon>Vertebrata</taxon>
        <taxon>Euteleostomi</taxon>
        <taxon>Mammalia</taxon>
        <taxon>Eutheria</taxon>
        <taxon>Euarchontoglires</taxon>
        <taxon>Glires</taxon>
        <taxon>Rodentia</taxon>
        <taxon>Hystricomorpha</taxon>
        <taxon>Caviidae</taxon>
        <taxon>Cavia</taxon>
    </lineage>
</organism>
<evidence type="ECO:0000256" key="1">
    <source>
        <dbReference type="ARBA" id="ARBA00007367"/>
    </source>
</evidence>
<feature type="transmembrane region" description="Helical" evidence="9">
    <location>
        <begin position="312"/>
        <end position="330"/>
    </location>
</feature>
<evidence type="ECO:0000259" key="10">
    <source>
        <dbReference type="Pfam" id="PF00999"/>
    </source>
</evidence>
<dbReference type="FunCoup" id="H0VTV1">
    <property type="interactions" value="5"/>
</dbReference>
<dbReference type="GO" id="GO:0030317">
    <property type="term" value="P:flagellated sperm motility"/>
    <property type="evidence" value="ECO:0007669"/>
    <property type="project" value="UniProtKB-ARBA"/>
</dbReference>
<feature type="transmembrane region" description="Helical" evidence="9">
    <location>
        <begin position="148"/>
        <end position="165"/>
    </location>
</feature>
<feature type="transmembrane region" description="Helical" evidence="9">
    <location>
        <begin position="268"/>
        <end position="292"/>
    </location>
</feature>
<feature type="transmembrane region" description="Helical" evidence="9">
    <location>
        <begin position="342"/>
        <end position="359"/>
    </location>
</feature>
<evidence type="ECO:0000256" key="7">
    <source>
        <dbReference type="ARBA" id="ARBA00023136"/>
    </source>
</evidence>
<evidence type="ECO:0000256" key="6">
    <source>
        <dbReference type="ARBA" id="ARBA00023053"/>
    </source>
</evidence>
<keyword evidence="12" id="KW-1185">Reference proteome</keyword>
<evidence type="ECO:0000256" key="9">
    <source>
        <dbReference type="SAM" id="Phobius"/>
    </source>
</evidence>
<feature type="transmembrane region" description="Helical" evidence="9">
    <location>
        <begin position="206"/>
        <end position="229"/>
    </location>
</feature>
<dbReference type="PANTHER" id="PTHR31102">
    <property type="match status" value="1"/>
</dbReference>
<comment type="similarity">
    <text evidence="1">Belongs to the monovalent cation:proton antiporter 1 (CPA1) transporter (TC 2.A.36) family.</text>
</comment>
<keyword evidence="7 9" id="KW-0472">Membrane</keyword>
<reference evidence="12" key="1">
    <citation type="journal article" date="2011" name="Nature">
        <title>A high-resolution map of human evolutionary constraint using 29 mammals.</title>
        <authorList>
            <person name="Lindblad-Toh K."/>
            <person name="Garber M."/>
            <person name="Zuk O."/>
            <person name="Lin M.F."/>
            <person name="Parker B.J."/>
            <person name="Washietl S."/>
            <person name="Kheradpour P."/>
            <person name="Ernst J."/>
            <person name="Jordan G."/>
            <person name="Mauceli E."/>
            <person name="Ward L.D."/>
            <person name="Lowe C.B."/>
            <person name="Holloway A.K."/>
            <person name="Clamp M."/>
            <person name="Gnerre S."/>
            <person name="Alfoldi J."/>
            <person name="Beal K."/>
            <person name="Chang J."/>
            <person name="Clawson H."/>
            <person name="Cuff J."/>
            <person name="Di Palma F."/>
            <person name="Fitzgerald S."/>
            <person name="Flicek P."/>
            <person name="Guttman M."/>
            <person name="Hubisz M.J."/>
            <person name="Jaffe D.B."/>
            <person name="Jungreis I."/>
            <person name="Kent W.J."/>
            <person name="Kostka D."/>
            <person name="Lara M."/>
            <person name="Martins A.L."/>
            <person name="Massingham T."/>
            <person name="Moltke I."/>
            <person name="Raney B.J."/>
            <person name="Rasmussen M.D."/>
            <person name="Robinson J."/>
            <person name="Stark A."/>
            <person name="Vilella A.J."/>
            <person name="Wen J."/>
            <person name="Xie X."/>
            <person name="Zody M.C."/>
            <person name="Baldwin J."/>
            <person name="Bloom T."/>
            <person name="Chin C.W."/>
            <person name="Heiman D."/>
            <person name="Nicol R."/>
            <person name="Nusbaum C."/>
            <person name="Young S."/>
            <person name="Wilkinson J."/>
            <person name="Worley K.C."/>
            <person name="Kovar C.L."/>
            <person name="Muzny D.M."/>
            <person name="Gibbs R.A."/>
            <person name="Cree A."/>
            <person name="Dihn H.H."/>
            <person name="Fowler G."/>
            <person name="Jhangiani S."/>
            <person name="Joshi V."/>
            <person name="Lee S."/>
            <person name="Lewis L.R."/>
            <person name="Nazareth L.V."/>
            <person name="Okwuonu G."/>
            <person name="Santibanez J."/>
            <person name="Warren W.C."/>
            <person name="Mardis E.R."/>
            <person name="Weinstock G.M."/>
            <person name="Wilson R.K."/>
            <person name="Delehaunty K."/>
            <person name="Dooling D."/>
            <person name="Fronik C."/>
            <person name="Fulton L."/>
            <person name="Fulton B."/>
            <person name="Graves T."/>
            <person name="Minx P."/>
            <person name="Sodergren E."/>
            <person name="Birney E."/>
            <person name="Margulies E.H."/>
            <person name="Herrero J."/>
            <person name="Green E.D."/>
            <person name="Haussler D."/>
            <person name="Siepel A."/>
            <person name="Goldman N."/>
            <person name="Pollard K.S."/>
            <person name="Pedersen J.S."/>
            <person name="Lander E.S."/>
            <person name="Kellis M."/>
        </authorList>
    </citation>
    <scope>NUCLEOTIDE SEQUENCE [LARGE SCALE GENOMIC DNA]</scope>
    <source>
        <strain evidence="12">2N</strain>
    </source>
</reference>
<dbReference type="GO" id="GO:0015297">
    <property type="term" value="F:antiporter activity"/>
    <property type="evidence" value="ECO:0007669"/>
    <property type="project" value="UniProtKB-KW"/>
</dbReference>
<keyword evidence="6" id="KW-0915">Sodium</keyword>
<accession>H0VTV1</accession>
<keyword evidence="5 9" id="KW-1133">Transmembrane helix</keyword>
<dbReference type="Bgee" id="ENSCPOG00000015650">
    <property type="expression patterns" value="Expressed in testis and 13 other cell types or tissues"/>
</dbReference>
<dbReference type="VEuPathDB" id="HostDB:ENSCPOG00000015650"/>
<evidence type="ECO:0000256" key="5">
    <source>
        <dbReference type="ARBA" id="ARBA00022989"/>
    </source>
</evidence>
<feature type="transmembrane region" description="Helical" evidence="9">
    <location>
        <begin position="89"/>
        <end position="109"/>
    </location>
</feature>
<dbReference type="HOGENOM" id="CLU_018415_4_1_1"/>
<sequence length="537" mass="58342">LSGISTCLASARSQVQSPVPKKTHLKSISKIYCQAILKIFVLLQTFRDPVNGSRKGTKETVLLNSEETIPQTKQRIYFSCPPQGLLNKVMTNGIILFMSWCLLLVFLGNEVLPNGSLFGLVIIFYSACVGGILLQLIRIPPVPPLPPLLGMLLAGFIIRNIPSIAKHVKVPTWWSSTLRSTALTVILIRAGLGLDPKALQQMKTVCFRLSFGPCLVEACSAAVFSHFIMDFPWQWGFLLGFVLGAVSPAVVVPSMLRLQEAGYGAEKGIPTLLVAASSMDDIVAITGFNTFLNLIFSKGSVLHNILSTVWDVLVGVLIGIVFGVFIQYFPSEDQEKVPMKRAFLILSMSISAVLGSQYIGLHGAGGLFTLVLSFTAGLKWATEKTRVQKLITSAWNFFEPLLFGLVGSEVSVSSLKSNAIGTCVITLCLGVLFRILSTFALMCFAGFSFKEKIFIALSWMPKATVQAVLGPLALETARLTAPHLESYAKDVMTVAFLAILVTAPNGALFIGILGPRFLTRHWDPSKVKLHLPALEGH</sequence>
<feature type="domain" description="Cation/H+ exchanger transmembrane" evidence="10">
    <location>
        <begin position="127"/>
        <end position="504"/>
    </location>
</feature>
<dbReference type="EMBL" id="AAKN02038769">
    <property type="status" value="NOT_ANNOTATED_CDS"/>
    <property type="molecule type" value="Genomic_DNA"/>
</dbReference>
<dbReference type="InterPro" id="IPR051843">
    <property type="entry name" value="CPA1_transporter"/>
</dbReference>
<dbReference type="InParanoid" id="H0VTV1"/>
<dbReference type="Ensembl" id="ENSCPOT00000015805.3">
    <property type="protein sequence ID" value="ENSCPOP00000014114.3"/>
    <property type="gene ID" value="ENSCPOG00000015650.4"/>
</dbReference>
<dbReference type="STRING" id="10141.ENSCPOP00000014114"/>
<dbReference type="OMA" id="VPMKRAF"/>